<feature type="region of interest" description="Disordered" evidence="1">
    <location>
        <begin position="413"/>
        <end position="442"/>
    </location>
</feature>
<feature type="region of interest" description="Disordered" evidence="1">
    <location>
        <begin position="49"/>
        <end position="134"/>
    </location>
</feature>
<dbReference type="Proteomes" id="UP000887575">
    <property type="component" value="Unassembled WGS sequence"/>
</dbReference>
<keyword evidence="3" id="KW-1185">Reference proteome</keyword>
<name>A0AAF3F5F9_9BILA</name>
<proteinExistence type="predicted"/>
<dbReference type="InterPro" id="IPR053920">
    <property type="entry name" value="Treslin_STD"/>
</dbReference>
<evidence type="ECO:0000313" key="4">
    <source>
        <dbReference type="WBParaSite" id="MBELARI_LOCUS21815"/>
    </source>
</evidence>
<feature type="region of interest" description="Disordered" evidence="1">
    <location>
        <begin position="547"/>
        <end position="571"/>
    </location>
</feature>
<feature type="domain" description="Treslin STD" evidence="2">
    <location>
        <begin position="191"/>
        <end position="347"/>
    </location>
</feature>
<evidence type="ECO:0000313" key="3">
    <source>
        <dbReference type="Proteomes" id="UP000887575"/>
    </source>
</evidence>
<feature type="compositionally biased region" description="Low complexity" evidence="1">
    <location>
        <begin position="361"/>
        <end position="375"/>
    </location>
</feature>
<sequence length="571" mass="64654">MESFEEAAFALVQSMSPSKNLAIEDVPYDSLKAVISNCLGRKGTKLDEGYNGNGTVNKKFKYDDESSEQNKSNGIFRRPSFSLGGEDEDSRMSDSRLSAGPSDESITTNDEESRSSNLSFSKRKIHHGSGHSLSNGMKLNLSGFSLRQIKRAKRIQEMRELRRKQAMHEEFTEFGMTNDELSWDTFLSWWETTMTQDAQILFLFHQTINSLRNHFSRHTWSTNVEEQVIKFLKETVPMLRRHIAASRERSSEIGPTQQVKEAELLIMLEMHILTNKIGSASKEQEIKQNNNDSEVDWTRFVNKMVSDLRFIFTAVNTTYMRGFLEETLCDTFSHIIPRTLAEIFDELCIAMPPDLEEFATNSNSAPPSGGNSPSKGDLHRTDSVHSGSITEFCQTKASNSRNALDQLFDELNEPSARSDSSQLVNNSSKSKPGISDADVDYKRKAKDNTLSKFAKRKIVPETPEKKLQKLHRKVEDNEEILATPIAKMQRGKDKRKEQRLSEVIRKSEERLVRQPRAAAVASEKASRAIIQAVSLSEVPKTSKETFLSLNRSSTRPSKARTNLTSLFENSK</sequence>
<feature type="region of interest" description="Disordered" evidence="1">
    <location>
        <begin position="358"/>
        <end position="383"/>
    </location>
</feature>
<dbReference type="WBParaSite" id="MBELARI_LOCUS21815">
    <property type="protein sequence ID" value="MBELARI_LOCUS21815"/>
    <property type="gene ID" value="MBELARI_LOCUS21815"/>
</dbReference>
<evidence type="ECO:0000259" key="2">
    <source>
        <dbReference type="Pfam" id="PF21855"/>
    </source>
</evidence>
<protein>
    <recommendedName>
        <fullName evidence="2">Treslin STD domain-containing protein</fullName>
    </recommendedName>
</protein>
<accession>A0AAF3F5F9</accession>
<reference evidence="4" key="1">
    <citation type="submission" date="2024-02" db="UniProtKB">
        <authorList>
            <consortium name="WormBaseParasite"/>
        </authorList>
    </citation>
    <scope>IDENTIFICATION</scope>
</reference>
<dbReference type="AlphaFoldDB" id="A0AAF3F5F9"/>
<organism evidence="3 4">
    <name type="scientific">Mesorhabditis belari</name>
    <dbReference type="NCBI Taxonomy" id="2138241"/>
    <lineage>
        <taxon>Eukaryota</taxon>
        <taxon>Metazoa</taxon>
        <taxon>Ecdysozoa</taxon>
        <taxon>Nematoda</taxon>
        <taxon>Chromadorea</taxon>
        <taxon>Rhabditida</taxon>
        <taxon>Rhabditina</taxon>
        <taxon>Rhabditomorpha</taxon>
        <taxon>Rhabditoidea</taxon>
        <taxon>Rhabditidae</taxon>
        <taxon>Mesorhabditinae</taxon>
        <taxon>Mesorhabditis</taxon>
    </lineage>
</organism>
<feature type="compositionally biased region" description="Polar residues" evidence="1">
    <location>
        <begin position="415"/>
        <end position="430"/>
    </location>
</feature>
<evidence type="ECO:0000256" key="1">
    <source>
        <dbReference type="SAM" id="MobiDB-lite"/>
    </source>
</evidence>
<dbReference type="Pfam" id="PF21855">
    <property type="entry name" value="Treslin_STD"/>
    <property type="match status" value="1"/>
</dbReference>